<sequence length="337" mass="39410">MEKQKRYFNEILNGESVKKNVSYYKSVDWNRLEDAIDKQTWEKLTSQFWLDTRIPVSNDRSDWRQLSEEERDVVNKAFVGLTMLDTLQSEEGANVMREDVRTQHEEAVLNNILFMESVHAKSYSTIFISLNESKKIDEIFEWGDTNERLQYKAKVINDIYQNGTGLQKKVASVFLESFLFYSGFFTPLWYLGNNKLENVAEIIKLIIRDESVHGTYLGYKFQLGFNELSEDEQYEIVVWMYDLLEKLMVNEDKYTEEVYDKVGWTKEVKTFVRYNANKALQNLGFPAYYDEGTAENVNPIVMNGLSTDTSNHDFFSQVGSGYLMGEAEAMDDDDYDF</sequence>
<comment type="cofactor">
    <cofactor evidence="1">
        <name>Fe cation</name>
        <dbReference type="ChEBI" id="CHEBI:24875"/>
    </cofactor>
</comment>
<protein>
    <recommendedName>
        <fullName evidence="4">ribonucleoside-diphosphate reductase</fullName>
        <ecNumber evidence="4">1.17.4.1</ecNumber>
    </recommendedName>
</protein>
<dbReference type="CDD" id="cd01049">
    <property type="entry name" value="RNRR2"/>
    <property type="match status" value="1"/>
</dbReference>
<dbReference type="Pfam" id="PF00268">
    <property type="entry name" value="Ribonuc_red_sm"/>
    <property type="match status" value="1"/>
</dbReference>
<evidence type="ECO:0000256" key="5">
    <source>
        <dbReference type="ARBA" id="ARBA00022723"/>
    </source>
</evidence>
<dbReference type="NCBIfam" id="NF007185">
    <property type="entry name" value="PRK09614.1-4"/>
    <property type="match status" value="1"/>
</dbReference>
<dbReference type="EMBL" id="BAAACW010000164">
    <property type="protein sequence ID" value="GAA0371405.1"/>
    <property type="molecule type" value="Genomic_DNA"/>
</dbReference>
<evidence type="ECO:0000256" key="8">
    <source>
        <dbReference type="ARBA" id="ARBA00023116"/>
    </source>
</evidence>
<evidence type="ECO:0000256" key="3">
    <source>
        <dbReference type="ARBA" id="ARBA00011209"/>
    </source>
</evidence>
<dbReference type="InterPro" id="IPR026494">
    <property type="entry name" value="RNR_NrdF-like"/>
</dbReference>
<dbReference type="InterPro" id="IPR033909">
    <property type="entry name" value="RNR_small"/>
</dbReference>
<keyword evidence="11" id="KW-1185">Reference proteome</keyword>
<evidence type="ECO:0000256" key="9">
    <source>
        <dbReference type="ARBA" id="ARBA00047754"/>
    </source>
</evidence>
<dbReference type="PANTHER" id="PTHR23409">
    <property type="entry name" value="RIBONUCLEOSIDE-DIPHOSPHATE REDUCTASE SMALL CHAIN"/>
    <property type="match status" value="1"/>
</dbReference>
<reference evidence="11" key="1">
    <citation type="journal article" date="2019" name="Int. J. Syst. Evol. Microbiol.">
        <title>The Global Catalogue of Microorganisms (GCM) 10K type strain sequencing project: providing services to taxonomists for standard genome sequencing and annotation.</title>
        <authorList>
            <consortium name="The Broad Institute Genomics Platform"/>
            <consortium name="The Broad Institute Genome Sequencing Center for Infectious Disease"/>
            <person name="Wu L."/>
            <person name="Ma J."/>
        </authorList>
    </citation>
    <scope>NUCLEOTIDE SEQUENCE [LARGE SCALE GENOMIC DNA]</scope>
    <source>
        <strain evidence="11">JCM 12662</strain>
    </source>
</reference>
<gene>
    <name evidence="10" type="primary">nrdF</name>
    <name evidence="10" type="ORF">GCM10008932_23350</name>
</gene>
<evidence type="ECO:0000256" key="1">
    <source>
        <dbReference type="ARBA" id="ARBA00001962"/>
    </source>
</evidence>
<comment type="subunit">
    <text evidence="3">Tetramer of two alpha and two beta subunits.</text>
</comment>
<dbReference type="InterPro" id="IPR000358">
    <property type="entry name" value="RNR_small_fam"/>
</dbReference>
<dbReference type="NCBIfam" id="NF007183">
    <property type="entry name" value="PRK09614.1-2"/>
    <property type="match status" value="1"/>
</dbReference>
<keyword evidence="8" id="KW-0215">Deoxyribonucleotide synthesis</keyword>
<dbReference type="InterPro" id="IPR009078">
    <property type="entry name" value="Ferritin-like_SF"/>
</dbReference>
<evidence type="ECO:0000256" key="6">
    <source>
        <dbReference type="ARBA" id="ARBA00023002"/>
    </source>
</evidence>
<dbReference type="PANTHER" id="PTHR23409:SF18">
    <property type="entry name" value="RIBONUCLEOSIDE-DIPHOSPHATE REDUCTASE SUBUNIT M2"/>
    <property type="match status" value="1"/>
</dbReference>
<evidence type="ECO:0000313" key="11">
    <source>
        <dbReference type="Proteomes" id="UP001501166"/>
    </source>
</evidence>
<dbReference type="NCBIfam" id="TIGR04171">
    <property type="entry name" value="RNR_1b_NrdF"/>
    <property type="match status" value="1"/>
</dbReference>
<keyword evidence="5" id="KW-0479">Metal-binding</keyword>
<evidence type="ECO:0000256" key="2">
    <source>
        <dbReference type="ARBA" id="ARBA00009303"/>
    </source>
</evidence>
<keyword evidence="7" id="KW-0408">Iron</keyword>
<organism evidence="10 11">
    <name type="scientific">Alkalibacterium iburiense</name>
    <dbReference type="NCBI Taxonomy" id="290589"/>
    <lineage>
        <taxon>Bacteria</taxon>
        <taxon>Bacillati</taxon>
        <taxon>Bacillota</taxon>
        <taxon>Bacilli</taxon>
        <taxon>Lactobacillales</taxon>
        <taxon>Carnobacteriaceae</taxon>
        <taxon>Alkalibacterium</taxon>
    </lineage>
</organism>
<evidence type="ECO:0000313" key="10">
    <source>
        <dbReference type="EMBL" id="GAA0371405.1"/>
    </source>
</evidence>
<dbReference type="EC" id="1.17.4.1" evidence="4"/>
<dbReference type="Proteomes" id="UP001501166">
    <property type="component" value="Unassembled WGS sequence"/>
</dbReference>
<dbReference type="Gene3D" id="1.10.620.20">
    <property type="entry name" value="Ribonucleotide Reductase, subunit A"/>
    <property type="match status" value="1"/>
</dbReference>
<dbReference type="InterPro" id="IPR012348">
    <property type="entry name" value="RNR-like"/>
</dbReference>
<comment type="caution">
    <text evidence="10">The sequence shown here is derived from an EMBL/GenBank/DDBJ whole genome shotgun (WGS) entry which is preliminary data.</text>
</comment>
<name>A0ABP3HJ95_9LACT</name>
<dbReference type="SUPFAM" id="SSF47240">
    <property type="entry name" value="Ferritin-like"/>
    <property type="match status" value="1"/>
</dbReference>
<evidence type="ECO:0000256" key="7">
    <source>
        <dbReference type="ARBA" id="ARBA00023004"/>
    </source>
</evidence>
<evidence type="ECO:0000256" key="4">
    <source>
        <dbReference type="ARBA" id="ARBA00012274"/>
    </source>
</evidence>
<comment type="catalytic activity">
    <reaction evidence="9">
        <text>a 2'-deoxyribonucleoside 5'-diphosphate + [thioredoxin]-disulfide + H2O = a ribonucleoside 5'-diphosphate + [thioredoxin]-dithiol</text>
        <dbReference type="Rhea" id="RHEA:23252"/>
        <dbReference type="Rhea" id="RHEA-COMP:10698"/>
        <dbReference type="Rhea" id="RHEA-COMP:10700"/>
        <dbReference type="ChEBI" id="CHEBI:15377"/>
        <dbReference type="ChEBI" id="CHEBI:29950"/>
        <dbReference type="ChEBI" id="CHEBI:50058"/>
        <dbReference type="ChEBI" id="CHEBI:57930"/>
        <dbReference type="ChEBI" id="CHEBI:73316"/>
        <dbReference type="EC" id="1.17.4.1"/>
    </reaction>
</comment>
<proteinExistence type="inferred from homology"/>
<keyword evidence="6" id="KW-0560">Oxidoreductase</keyword>
<comment type="similarity">
    <text evidence="2">Belongs to the ribonucleoside diphosphate reductase small chain family.</text>
</comment>
<accession>A0ABP3HJ95</accession>